<protein>
    <recommendedName>
        <fullName evidence="4">YtxH-like protein</fullName>
    </recommendedName>
</protein>
<dbReference type="Pfam" id="PF12732">
    <property type="entry name" value="YtxH"/>
    <property type="match status" value="1"/>
</dbReference>
<name>D6GSU5_FILAD</name>
<evidence type="ECO:0000256" key="1">
    <source>
        <dbReference type="SAM" id="Phobius"/>
    </source>
</evidence>
<dbReference type="AlphaFoldDB" id="D6GSU5"/>
<sequence>MFTRRRESHLLQTVGATVIGMSAGVILGMLIAPKQGKEIRACITDKTRGLVDGAKDLGKNLKEAIQADDEEIFYYDDDDKLVFSKNFMEKEEE</sequence>
<reference evidence="3" key="1">
    <citation type="submission" date="2010-12" db="EMBL/GenBank/DDBJ databases">
        <title>The genome sequence of Filifactor alocis strain ATCC 35896.</title>
        <authorList>
            <consortium name="The Broad Institute Genome Sequencing Platform"/>
            <person name="Ward D."/>
            <person name="Earl A."/>
            <person name="Feldgarden M."/>
            <person name="Young S.K."/>
            <person name="Gargeya S."/>
            <person name="Zeng Q."/>
            <person name="Alvarado L."/>
            <person name="Berlin A."/>
            <person name="Bochicchio J."/>
            <person name="Chapman S.B."/>
            <person name="Chen Z."/>
            <person name="Freedman E."/>
            <person name="Gellesch M."/>
            <person name="Goldberg J."/>
            <person name="Griggs A."/>
            <person name="Gujja S."/>
            <person name="Heilman E."/>
            <person name="Heiman D."/>
            <person name="Howarth C."/>
            <person name="Mehta T."/>
            <person name="Neiman D."/>
            <person name="Pearson M."/>
            <person name="Roberts A."/>
            <person name="Saif S."/>
            <person name="Shea T."/>
            <person name="Shenoy N."/>
            <person name="Sisk P."/>
            <person name="Stolte C."/>
            <person name="Sykes S."/>
            <person name="White J."/>
            <person name="Yandava C."/>
            <person name="Izard J."/>
            <person name="Blanton J.M."/>
            <person name="Baranova O.V."/>
            <person name="Tanner A.C."/>
            <person name="Dewhirst F.E."/>
            <person name="Haas B."/>
            <person name="Nusbaum C."/>
            <person name="Birren B."/>
        </authorList>
    </citation>
    <scope>NUCLEOTIDE SEQUENCE [LARGE SCALE GENOMIC DNA]</scope>
    <source>
        <strain evidence="3">ATCC 35896 / D40 B5</strain>
    </source>
</reference>
<gene>
    <name evidence="2" type="ordered locus">HMPREF0389_01182</name>
</gene>
<feature type="transmembrane region" description="Helical" evidence="1">
    <location>
        <begin position="12"/>
        <end position="32"/>
    </location>
</feature>
<dbReference type="STRING" id="546269.HMPREF0389_01182"/>
<keyword evidence="3" id="KW-1185">Reference proteome</keyword>
<keyword evidence="1" id="KW-0812">Transmembrane</keyword>
<keyword evidence="1" id="KW-1133">Transmembrane helix</keyword>
<dbReference type="eggNOG" id="COG4980">
    <property type="taxonomic scope" value="Bacteria"/>
</dbReference>
<evidence type="ECO:0000313" key="3">
    <source>
        <dbReference type="Proteomes" id="UP000007468"/>
    </source>
</evidence>
<dbReference type="OrthoDB" id="9810874at2"/>
<dbReference type="Proteomes" id="UP000007468">
    <property type="component" value="Chromosome"/>
</dbReference>
<dbReference type="KEGG" id="faa:HMPREF0389_01182"/>
<evidence type="ECO:0000313" key="2">
    <source>
        <dbReference type="EMBL" id="EFE27930.1"/>
    </source>
</evidence>
<keyword evidence="1" id="KW-0472">Membrane</keyword>
<dbReference type="EMBL" id="CP002390">
    <property type="protein sequence ID" value="EFE27930.1"/>
    <property type="molecule type" value="Genomic_DNA"/>
</dbReference>
<dbReference type="RefSeq" id="WP_014261696.1">
    <property type="nucleotide sequence ID" value="NC_016630.1"/>
</dbReference>
<dbReference type="InterPro" id="IPR024623">
    <property type="entry name" value="YtxH"/>
</dbReference>
<accession>D6GSU5</accession>
<proteinExistence type="predicted"/>
<evidence type="ECO:0008006" key="4">
    <source>
        <dbReference type="Google" id="ProtNLM"/>
    </source>
</evidence>
<organism evidence="2 3">
    <name type="scientific">Filifactor alocis (strain ATCC 35896 / CCUG 47790 / D40 B5)</name>
    <name type="common">Fusobacterium alocis</name>
    <dbReference type="NCBI Taxonomy" id="546269"/>
    <lineage>
        <taxon>Bacteria</taxon>
        <taxon>Bacillati</taxon>
        <taxon>Bacillota</taxon>
        <taxon>Clostridia</taxon>
        <taxon>Peptostreptococcales</taxon>
        <taxon>Filifactoraceae</taxon>
        <taxon>Filifactor</taxon>
    </lineage>
</organism>